<dbReference type="InterPro" id="IPR011051">
    <property type="entry name" value="RmlC_Cupin_sf"/>
</dbReference>
<dbReference type="InterPro" id="IPR014710">
    <property type="entry name" value="RmlC-like_jellyroll"/>
</dbReference>
<dbReference type="PANTHER" id="PTHR36156:SF2">
    <property type="entry name" value="CUPIN TYPE-2 DOMAIN-CONTAINING PROTEIN"/>
    <property type="match status" value="1"/>
</dbReference>
<dbReference type="Pfam" id="PF07883">
    <property type="entry name" value="Cupin_2"/>
    <property type="match status" value="1"/>
</dbReference>
<dbReference type="Proteomes" id="UP000054683">
    <property type="component" value="Unassembled WGS sequence"/>
</dbReference>
<organism evidence="2 3">
    <name type="scientific">Caballeronia udeis</name>
    <dbReference type="NCBI Taxonomy" id="1232866"/>
    <lineage>
        <taxon>Bacteria</taxon>
        <taxon>Pseudomonadati</taxon>
        <taxon>Pseudomonadota</taxon>
        <taxon>Betaproteobacteria</taxon>
        <taxon>Burkholderiales</taxon>
        <taxon>Burkholderiaceae</taxon>
        <taxon>Caballeronia</taxon>
    </lineage>
</organism>
<dbReference type="InterPro" id="IPR047142">
    <property type="entry name" value="OryJ/VirC-like"/>
</dbReference>
<dbReference type="SUPFAM" id="SSF51182">
    <property type="entry name" value="RmlC-like cupins"/>
    <property type="match status" value="1"/>
</dbReference>
<dbReference type="CDD" id="cd02231">
    <property type="entry name" value="cupin_BLL6423-like"/>
    <property type="match status" value="1"/>
</dbReference>
<reference evidence="2 3" key="1">
    <citation type="submission" date="2016-01" db="EMBL/GenBank/DDBJ databases">
        <authorList>
            <person name="Oliw E.H."/>
        </authorList>
    </citation>
    <scope>NUCLEOTIDE SEQUENCE [LARGE SCALE GENOMIC DNA]</scope>
    <source>
        <strain evidence="2">LMG 27134</strain>
    </source>
</reference>
<evidence type="ECO:0000259" key="1">
    <source>
        <dbReference type="Pfam" id="PF07883"/>
    </source>
</evidence>
<feature type="domain" description="Cupin type-2" evidence="1">
    <location>
        <begin position="71"/>
        <end position="137"/>
    </location>
</feature>
<evidence type="ECO:0000313" key="3">
    <source>
        <dbReference type="Proteomes" id="UP000054683"/>
    </source>
</evidence>
<dbReference type="RefSeq" id="WP_062089674.1">
    <property type="nucleotide sequence ID" value="NZ_FCOK02000041.1"/>
</dbReference>
<dbReference type="InterPro" id="IPR013096">
    <property type="entry name" value="Cupin_2"/>
</dbReference>
<dbReference type="PANTHER" id="PTHR36156">
    <property type="entry name" value="SLR2101 PROTEIN"/>
    <property type="match status" value="1"/>
</dbReference>
<protein>
    <submittedName>
        <fullName evidence="2">Cupin 2 domain-containing protein</fullName>
    </submittedName>
</protein>
<sequence>MQIRRVVTGHKPNGEATILIDEPSNDVVSFRPGATVCNIWSAALPADNDDPSDGAKQIVGTAMKGRSVFRVIEYAPGVAPRNHRTDSIDYAIVLAGEITMEIDHEAVMLRAGDVLVQRGTIHNWVNRGDTPCVIAFVLIDAVPVTIAGDAMTAVG</sequence>
<name>A0A158I5H7_9BURK</name>
<dbReference type="AlphaFoldDB" id="A0A158I5H7"/>
<proteinExistence type="predicted"/>
<dbReference type="OrthoDB" id="713485at2"/>
<dbReference type="Gene3D" id="2.60.120.10">
    <property type="entry name" value="Jelly Rolls"/>
    <property type="match status" value="1"/>
</dbReference>
<evidence type="ECO:0000313" key="2">
    <source>
        <dbReference type="EMBL" id="SAL51707.1"/>
    </source>
</evidence>
<accession>A0A158I5H7</accession>
<dbReference type="EMBL" id="FCOK02000041">
    <property type="protein sequence ID" value="SAL51707.1"/>
    <property type="molecule type" value="Genomic_DNA"/>
</dbReference>
<gene>
    <name evidence="2" type="ORF">AWB69_05311</name>
</gene>